<dbReference type="AlphaFoldDB" id="A0A6I3SMR2"/>
<keyword evidence="3" id="KW-1185">Reference proteome</keyword>
<gene>
    <name evidence="2" type="ORF">GJ688_13855</name>
</gene>
<accession>A0A6I3SMR2</accession>
<evidence type="ECO:0000256" key="1">
    <source>
        <dbReference type="SAM" id="Coils"/>
    </source>
</evidence>
<dbReference type="OrthoDB" id="2090599at2"/>
<feature type="coiled-coil region" evidence="1">
    <location>
        <begin position="21"/>
        <end position="82"/>
    </location>
</feature>
<dbReference type="Proteomes" id="UP000430670">
    <property type="component" value="Unassembled WGS sequence"/>
</dbReference>
<sequence length="232" mass="27355">MEFKLLMQEFRDEAARMLAKVDGLIHDKEKANQRQDELKQEYSEMLLGDVPQADLSKKKRELDRVSQELADYDERIEAVRQLRLDKLRSRLPELNEAKLREYDRRSEVYKATIPEARRLKAELLLYYCQMRRKINDIRAVHNQFMEAVNACNLDELPFLTYKRQTPHIPVFSLLSTYSGGMDAPFAPLEEEIINAFEYAKVQPWIRLYGETGELLSDSIKANKRLQELKNNE</sequence>
<organism evidence="2 3">
    <name type="scientific">Heliobacterium mobile</name>
    <name type="common">Heliobacillus mobilis</name>
    <dbReference type="NCBI Taxonomy" id="28064"/>
    <lineage>
        <taxon>Bacteria</taxon>
        <taxon>Bacillati</taxon>
        <taxon>Bacillota</taxon>
        <taxon>Clostridia</taxon>
        <taxon>Eubacteriales</taxon>
        <taxon>Heliobacteriaceae</taxon>
        <taxon>Heliobacterium</taxon>
    </lineage>
</organism>
<name>A0A6I3SMR2_HELMO</name>
<dbReference type="EMBL" id="WNKU01000018">
    <property type="protein sequence ID" value="MTV50056.1"/>
    <property type="molecule type" value="Genomic_DNA"/>
</dbReference>
<evidence type="ECO:0000313" key="3">
    <source>
        <dbReference type="Proteomes" id="UP000430670"/>
    </source>
</evidence>
<reference evidence="2 3" key="1">
    <citation type="submission" date="2019-11" db="EMBL/GenBank/DDBJ databases">
        <title>Whole-genome sequence of a the green, strictly anaerobic photosynthetic bacterium Heliobacillus mobilis DSM 6151.</title>
        <authorList>
            <person name="Kyndt J.A."/>
            <person name="Meyer T.E."/>
        </authorList>
    </citation>
    <scope>NUCLEOTIDE SEQUENCE [LARGE SCALE GENOMIC DNA]</scope>
    <source>
        <strain evidence="2 3">DSM 6151</strain>
    </source>
</reference>
<dbReference type="RefSeq" id="WP_155477146.1">
    <property type="nucleotide sequence ID" value="NZ_WNKU01000018.1"/>
</dbReference>
<evidence type="ECO:0000313" key="2">
    <source>
        <dbReference type="EMBL" id="MTV50056.1"/>
    </source>
</evidence>
<proteinExistence type="predicted"/>
<comment type="caution">
    <text evidence="2">The sequence shown here is derived from an EMBL/GenBank/DDBJ whole genome shotgun (WGS) entry which is preliminary data.</text>
</comment>
<keyword evidence="1" id="KW-0175">Coiled coil</keyword>
<protein>
    <submittedName>
        <fullName evidence="2">Uncharacterized protein</fullName>
    </submittedName>
</protein>